<reference evidence="2" key="1">
    <citation type="submission" date="2020-12" db="UniProtKB">
        <authorList>
            <consortium name="WormBaseParasite"/>
        </authorList>
    </citation>
    <scope>IDENTIFICATION</scope>
    <source>
        <strain evidence="2">MHco3</strain>
    </source>
</reference>
<accession>A0A7I4Z159</accession>
<dbReference type="Proteomes" id="UP000025227">
    <property type="component" value="Unplaced"/>
</dbReference>
<organism evidence="1 2">
    <name type="scientific">Haemonchus contortus</name>
    <name type="common">Barber pole worm</name>
    <dbReference type="NCBI Taxonomy" id="6289"/>
    <lineage>
        <taxon>Eukaryota</taxon>
        <taxon>Metazoa</taxon>
        <taxon>Ecdysozoa</taxon>
        <taxon>Nematoda</taxon>
        <taxon>Chromadorea</taxon>
        <taxon>Rhabditida</taxon>
        <taxon>Rhabditina</taxon>
        <taxon>Rhabditomorpha</taxon>
        <taxon>Strongyloidea</taxon>
        <taxon>Trichostrongylidae</taxon>
        <taxon>Haemonchus</taxon>
    </lineage>
</organism>
<name>A0A7I4Z159_HAECO</name>
<proteinExistence type="predicted"/>
<evidence type="ECO:0000313" key="1">
    <source>
        <dbReference type="Proteomes" id="UP000025227"/>
    </source>
</evidence>
<protein>
    <submittedName>
        <fullName evidence="2">Secreted protein</fullName>
    </submittedName>
</protein>
<evidence type="ECO:0000313" key="2">
    <source>
        <dbReference type="WBParaSite" id="HCON_00167280-00001"/>
    </source>
</evidence>
<keyword evidence="1" id="KW-1185">Reference proteome</keyword>
<dbReference type="WBParaSite" id="HCON_00167280-00001">
    <property type="protein sequence ID" value="HCON_00167280-00001"/>
    <property type="gene ID" value="HCON_00167280"/>
</dbReference>
<dbReference type="AlphaFoldDB" id="A0A7I4Z159"/>
<sequence length="108" mass="12142">MQFDCGRNREPTHTLYTTIQLYLGLHVEPYRWRVFAVAFVAHFPSTYSSNGQSNFSLPVLLYCILCLYVYSTSVCDISSQCPSVLYLERANTNGVLTGCACIPTWSLG</sequence>